<organism evidence="2 3">
    <name type="scientific">Streptomyces sodiiphilus</name>
    <dbReference type="NCBI Taxonomy" id="226217"/>
    <lineage>
        <taxon>Bacteria</taxon>
        <taxon>Bacillati</taxon>
        <taxon>Actinomycetota</taxon>
        <taxon>Actinomycetes</taxon>
        <taxon>Kitasatosporales</taxon>
        <taxon>Streptomycetaceae</taxon>
        <taxon>Streptomyces</taxon>
    </lineage>
</organism>
<keyword evidence="1" id="KW-0472">Membrane</keyword>
<dbReference type="EMBL" id="BAAAMJ010000001">
    <property type="protein sequence ID" value="GAA1894223.1"/>
    <property type="molecule type" value="Genomic_DNA"/>
</dbReference>
<protein>
    <recommendedName>
        <fullName evidence="4">ABC transporter permease</fullName>
    </recommendedName>
</protein>
<dbReference type="RefSeq" id="WP_344257721.1">
    <property type="nucleotide sequence ID" value="NZ_BAAAMJ010000001.1"/>
</dbReference>
<feature type="transmembrane region" description="Helical" evidence="1">
    <location>
        <begin position="192"/>
        <end position="213"/>
    </location>
</feature>
<evidence type="ECO:0000313" key="2">
    <source>
        <dbReference type="EMBL" id="GAA1894223.1"/>
    </source>
</evidence>
<evidence type="ECO:0000256" key="1">
    <source>
        <dbReference type="SAM" id="Phobius"/>
    </source>
</evidence>
<name>A0ABP4ZZS4_9ACTN</name>
<dbReference type="Proteomes" id="UP001501303">
    <property type="component" value="Unassembled WGS sequence"/>
</dbReference>
<gene>
    <name evidence="2" type="ORF">GCM10009716_00120</name>
</gene>
<evidence type="ECO:0000313" key="3">
    <source>
        <dbReference type="Proteomes" id="UP001501303"/>
    </source>
</evidence>
<keyword evidence="1" id="KW-0812">Transmembrane</keyword>
<feature type="transmembrane region" description="Helical" evidence="1">
    <location>
        <begin position="94"/>
        <end position="113"/>
    </location>
</feature>
<accession>A0ABP4ZZS4</accession>
<feature type="transmembrane region" description="Helical" evidence="1">
    <location>
        <begin position="42"/>
        <end position="62"/>
    </location>
</feature>
<keyword evidence="1" id="KW-1133">Transmembrane helix</keyword>
<proteinExistence type="predicted"/>
<feature type="transmembrane region" description="Helical" evidence="1">
    <location>
        <begin position="151"/>
        <end position="169"/>
    </location>
</feature>
<sequence length="414" mass="44163">MTGFLIEWRRSPLRWWALPLIGLACLLTLSTGGFPPDSWPRASAAATAAGLPFVIAALALCADRAARAHRNADTSPVSARPPHHAALTRLAADLGWLLPAYAVPVLILWTATWRGGAPGSPWLEYPVFGMTGIIFAAGLGHLAGTLAPSRFTGLIAATGALVLFLFVFTQDSPLTASVPYQAISFRLAETHLMWRAAAAACAVILAIAAPHLAARLTARRDGVPRLPRPARTPLLAAGALAGVLLAMPNNPDAPLVGPRTSPAEPVCAQASGSEVCVWPEHAHRLKDAVSAVTAVHTRGLDILPPADRYTEDGLSGTGFLLDHGKGDLLATLVTQQMDEVTVWCTPEPDPDRMLHHQALSLWLETRVRQLDAPPSYGHYGDTSHVDEVTRVLALPEQEQLNEAQQWAHSVSQPC</sequence>
<keyword evidence="3" id="KW-1185">Reference proteome</keyword>
<comment type="caution">
    <text evidence="2">The sequence shown here is derived from an EMBL/GenBank/DDBJ whole genome shotgun (WGS) entry which is preliminary data.</text>
</comment>
<reference evidence="3" key="1">
    <citation type="journal article" date="2019" name="Int. J. Syst. Evol. Microbiol.">
        <title>The Global Catalogue of Microorganisms (GCM) 10K type strain sequencing project: providing services to taxonomists for standard genome sequencing and annotation.</title>
        <authorList>
            <consortium name="The Broad Institute Genomics Platform"/>
            <consortium name="The Broad Institute Genome Sequencing Center for Infectious Disease"/>
            <person name="Wu L."/>
            <person name="Ma J."/>
        </authorList>
    </citation>
    <scope>NUCLEOTIDE SEQUENCE [LARGE SCALE GENOMIC DNA]</scope>
    <source>
        <strain evidence="3">JCM 13581</strain>
    </source>
</reference>
<feature type="transmembrane region" description="Helical" evidence="1">
    <location>
        <begin position="125"/>
        <end position="144"/>
    </location>
</feature>
<evidence type="ECO:0008006" key="4">
    <source>
        <dbReference type="Google" id="ProtNLM"/>
    </source>
</evidence>